<feature type="transmembrane region" description="Helical" evidence="1">
    <location>
        <begin position="174"/>
        <end position="193"/>
    </location>
</feature>
<feature type="transmembrane region" description="Helical" evidence="1">
    <location>
        <begin position="205"/>
        <end position="226"/>
    </location>
</feature>
<feature type="transmembrane region" description="Helical" evidence="1">
    <location>
        <begin position="76"/>
        <end position="96"/>
    </location>
</feature>
<feature type="transmembrane region" description="Helical" evidence="1">
    <location>
        <begin position="19"/>
        <end position="35"/>
    </location>
</feature>
<gene>
    <name evidence="2" type="ORF">DP130_09170</name>
</gene>
<feature type="transmembrane region" description="Helical" evidence="1">
    <location>
        <begin position="144"/>
        <end position="162"/>
    </location>
</feature>
<dbReference type="Proteomes" id="UP000290921">
    <property type="component" value="Unassembled WGS sequence"/>
</dbReference>
<evidence type="ECO:0000313" key="2">
    <source>
        <dbReference type="EMBL" id="RXI48253.1"/>
    </source>
</evidence>
<accession>A0A4Q0VCN7</accession>
<keyword evidence="1" id="KW-0812">Transmembrane</keyword>
<dbReference type="RefSeq" id="WP_129030562.1">
    <property type="nucleotide sequence ID" value="NZ_QMAP01000007.1"/>
</dbReference>
<evidence type="ECO:0000313" key="3">
    <source>
        <dbReference type="Proteomes" id="UP000290921"/>
    </source>
</evidence>
<dbReference type="EMBL" id="QMAP01000007">
    <property type="protein sequence ID" value="RXI48253.1"/>
    <property type="molecule type" value="Genomic_DNA"/>
</dbReference>
<protein>
    <submittedName>
        <fullName evidence="2">Uncharacterized protein</fullName>
    </submittedName>
</protein>
<feature type="transmembrane region" description="Helical" evidence="1">
    <location>
        <begin position="41"/>
        <end position="64"/>
    </location>
</feature>
<evidence type="ECO:0000256" key="1">
    <source>
        <dbReference type="SAM" id="Phobius"/>
    </source>
</evidence>
<feature type="transmembrane region" description="Helical" evidence="1">
    <location>
        <begin position="102"/>
        <end position="123"/>
    </location>
</feature>
<reference evidence="2 3" key="1">
    <citation type="submission" date="2018-06" db="EMBL/GenBank/DDBJ databases">
        <title>Genome conservation of Clostridium tetani.</title>
        <authorList>
            <person name="Bruggemann H."/>
            <person name="Popoff M.R."/>
        </authorList>
    </citation>
    <scope>NUCLEOTIDE SEQUENCE [LARGE SCALE GENOMIC DNA]</scope>
    <source>
        <strain evidence="2 3">2017.061</strain>
    </source>
</reference>
<comment type="caution">
    <text evidence="2">The sequence shown here is derived from an EMBL/GenBank/DDBJ whole genome shotgun (WGS) entry which is preliminary data.</text>
</comment>
<sequence length="227" mass="26110">MNKQVCNEETIICEQKEKIYNLSIVMFWGAIWGFMEATVGYALHMLPFRVPTGSIFFPIGYYFMQKSYKETKDLKSMFHTAAVAASIKLINLFIPGTPLSKVINPTACILLEGLSVTLVFKLLKHREKAMKFIHTIIMSLSWRVGYYIVCFAITIPLGLMKSSSVVNKSRFIEFFFVNGFINSLIIYAYIKILSQIPRKTNKERVIKYNPVISTCLFVFVLVVQWLI</sequence>
<keyword evidence="1" id="KW-0472">Membrane</keyword>
<organism evidence="2 3">
    <name type="scientific">Clostridium tetani</name>
    <dbReference type="NCBI Taxonomy" id="1513"/>
    <lineage>
        <taxon>Bacteria</taxon>
        <taxon>Bacillati</taxon>
        <taxon>Bacillota</taxon>
        <taxon>Clostridia</taxon>
        <taxon>Eubacteriales</taxon>
        <taxon>Clostridiaceae</taxon>
        <taxon>Clostridium</taxon>
    </lineage>
</organism>
<proteinExistence type="predicted"/>
<keyword evidence="1" id="KW-1133">Transmembrane helix</keyword>
<name>A0A4Q0VCN7_CLOTA</name>
<dbReference type="AlphaFoldDB" id="A0A4Q0VCN7"/>